<name>A0A5P8KF90_9ACTN</name>
<protein>
    <submittedName>
        <fullName evidence="2">Uncharacterized protein</fullName>
    </submittedName>
</protein>
<proteinExistence type="predicted"/>
<accession>A0A5P8KF90</accession>
<feature type="compositionally biased region" description="Basic and acidic residues" evidence="1">
    <location>
        <begin position="12"/>
        <end position="22"/>
    </location>
</feature>
<evidence type="ECO:0000313" key="3">
    <source>
        <dbReference type="Proteomes" id="UP000327294"/>
    </source>
</evidence>
<sequence>MSSGIDDEPMADIERHPDRWETSRVWPPRPSSCGGSIIETGRGSHRLSHTKARPNEPPPADPARLPDTG</sequence>
<feature type="compositionally biased region" description="Acidic residues" evidence="1">
    <location>
        <begin position="1"/>
        <end position="11"/>
    </location>
</feature>
<keyword evidence="3" id="KW-1185">Reference proteome</keyword>
<dbReference type="KEGG" id="sphv:F9278_40655"/>
<evidence type="ECO:0000256" key="1">
    <source>
        <dbReference type="SAM" id="MobiDB-lite"/>
    </source>
</evidence>
<gene>
    <name evidence="2" type="ORF">F9278_40655</name>
</gene>
<evidence type="ECO:0000313" key="2">
    <source>
        <dbReference type="EMBL" id="QFR01453.1"/>
    </source>
</evidence>
<feature type="region of interest" description="Disordered" evidence="1">
    <location>
        <begin position="1"/>
        <end position="69"/>
    </location>
</feature>
<organism evidence="2 3">
    <name type="scientific">Streptomyces phaeolivaceus</name>
    <dbReference type="NCBI Taxonomy" id="2653200"/>
    <lineage>
        <taxon>Bacteria</taxon>
        <taxon>Bacillati</taxon>
        <taxon>Actinomycetota</taxon>
        <taxon>Actinomycetes</taxon>
        <taxon>Kitasatosporales</taxon>
        <taxon>Streptomycetaceae</taxon>
        <taxon>Streptomyces</taxon>
    </lineage>
</organism>
<dbReference type="Proteomes" id="UP000327294">
    <property type="component" value="Chromosome"/>
</dbReference>
<dbReference type="EMBL" id="CP045096">
    <property type="protein sequence ID" value="QFR01453.1"/>
    <property type="molecule type" value="Genomic_DNA"/>
</dbReference>
<reference evidence="2 3" key="1">
    <citation type="submission" date="2019-10" db="EMBL/GenBank/DDBJ databases">
        <title>Streptomyces sp. strain GY16 isolated from leaves of Broussonetia papyrifera.</title>
        <authorList>
            <person name="Mo P."/>
        </authorList>
    </citation>
    <scope>NUCLEOTIDE SEQUENCE [LARGE SCALE GENOMIC DNA]</scope>
    <source>
        <strain evidence="2 3">GY16</strain>
    </source>
</reference>
<feature type="compositionally biased region" description="Basic residues" evidence="1">
    <location>
        <begin position="43"/>
        <end position="52"/>
    </location>
</feature>
<dbReference type="AlphaFoldDB" id="A0A5P8KF90"/>